<dbReference type="GO" id="GO:0003677">
    <property type="term" value="F:DNA binding"/>
    <property type="evidence" value="ECO:0007669"/>
    <property type="project" value="InterPro"/>
</dbReference>
<dbReference type="PROSITE" id="PS51736">
    <property type="entry name" value="RECOMBINASES_3"/>
    <property type="match status" value="1"/>
</dbReference>
<dbReference type="Pfam" id="PF07508">
    <property type="entry name" value="Recombinase"/>
    <property type="match status" value="1"/>
</dbReference>
<dbReference type="EMBL" id="VLKZ01000001">
    <property type="protein sequence ID" value="TWI59647.1"/>
    <property type="molecule type" value="Genomic_DNA"/>
</dbReference>
<accession>A0A562QSH5</accession>
<evidence type="ECO:0000259" key="1">
    <source>
        <dbReference type="PROSITE" id="PS51736"/>
    </source>
</evidence>
<name>A0A562QSH5_9BACI</name>
<dbReference type="SUPFAM" id="SSF53041">
    <property type="entry name" value="Resolvase-like"/>
    <property type="match status" value="1"/>
</dbReference>
<sequence length="172" mass="19630">MRTTKSTIKTEVTYDGKMQFRMLAVIAEFERDNIAQNVEMGMLARAKEGCWNGGQVLGYDVVSAPGENRKRKLSTLVINPTEAQTVRKIFDLYVEGNGYKSIANKLNNEGHRTKKNKAFSIDGVRTILCNPLYAGFIRYNVRRDWNEKRRNNINPHPVIEKGQHEAIISNEV</sequence>
<dbReference type="PROSITE" id="PS51737">
    <property type="entry name" value="RECOMBINASE_DNA_BIND"/>
    <property type="match status" value="1"/>
</dbReference>
<dbReference type="PANTHER" id="PTHR30461">
    <property type="entry name" value="DNA-INVERTASE FROM LAMBDOID PROPHAGE"/>
    <property type="match status" value="1"/>
</dbReference>
<feature type="domain" description="Resolvase/invertase-type recombinase catalytic" evidence="1">
    <location>
        <begin position="1"/>
        <end position="49"/>
    </location>
</feature>
<reference evidence="3 4" key="1">
    <citation type="journal article" date="2015" name="Stand. Genomic Sci.">
        <title>Genomic Encyclopedia of Bacterial and Archaeal Type Strains, Phase III: the genomes of soil and plant-associated and newly described type strains.</title>
        <authorList>
            <person name="Whitman W.B."/>
            <person name="Woyke T."/>
            <person name="Klenk H.P."/>
            <person name="Zhou Y."/>
            <person name="Lilburn T.G."/>
            <person name="Beck B.J."/>
            <person name="De Vos P."/>
            <person name="Vandamme P."/>
            <person name="Eisen J.A."/>
            <person name="Garrity G."/>
            <person name="Hugenholtz P."/>
            <person name="Kyrpides N.C."/>
        </authorList>
    </citation>
    <scope>NUCLEOTIDE SEQUENCE [LARGE SCALE GENOMIC DNA]</scope>
    <source>
        <strain evidence="3 4">CGMCC 1.10116</strain>
    </source>
</reference>
<dbReference type="InterPro" id="IPR050639">
    <property type="entry name" value="SSR_resolvase"/>
</dbReference>
<keyword evidence="4" id="KW-1185">Reference proteome</keyword>
<evidence type="ECO:0000313" key="4">
    <source>
        <dbReference type="Proteomes" id="UP000315711"/>
    </source>
</evidence>
<gene>
    <name evidence="3" type="ORF">IQ10_00067</name>
</gene>
<dbReference type="GO" id="GO:0000150">
    <property type="term" value="F:DNA strand exchange activity"/>
    <property type="evidence" value="ECO:0007669"/>
    <property type="project" value="InterPro"/>
</dbReference>
<proteinExistence type="predicted"/>
<evidence type="ECO:0000313" key="3">
    <source>
        <dbReference type="EMBL" id="TWI59647.1"/>
    </source>
</evidence>
<dbReference type="InterPro" id="IPR006119">
    <property type="entry name" value="Resolv_N"/>
</dbReference>
<dbReference type="RefSeq" id="WP_242009650.1">
    <property type="nucleotide sequence ID" value="NZ_VLKZ01000001.1"/>
</dbReference>
<comment type="caution">
    <text evidence="3">The sequence shown here is derived from an EMBL/GenBank/DDBJ whole genome shotgun (WGS) entry which is preliminary data.</text>
</comment>
<dbReference type="AlphaFoldDB" id="A0A562QSH5"/>
<dbReference type="Pfam" id="PF00239">
    <property type="entry name" value="Resolvase"/>
    <property type="match status" value="1"/>
</dbReference>
<dbReference type="InterPro" id="IPR011109">
    <property type="entry name" value="DNA_bind_recombinase_dom"/>
</dbReference>
<dbReference type="Proteomes" id="UP000315711">
    <property type="component" value="Unassembled WGS sequence"/>
</dbReference>
<protein>
    <submittedName>
        <fullName evidence="3">Site-specific DNA recombinase</fullName>
    </submittedName>
</protein>
<evidence type="ECO:0000259" key="2">
    <source>
        <dbReference type="PROSITE" id="PS51737"/>
    </source>
</evidence>
<feature type="domain" description="Recombinase" evidence="2">
    <location>
        <begin position="56"/>
        <end position="172"/>
    </location>
</feature>
<organism evidence="3 4">
    <name type="scientific">Halalkalibacter nanhaiisediminis</name>
    <dbReference type="NCBI Taxonomy" id="688079"/>
    <lineage>
        <taxon>Bacteria</taxon>
        <taxon>Bacillati</taxon>
        <taxon>Bacillota</taxon>
        <taxon>Bacilli</taxon>
        <taxon>Bacillales</taxon>
        <taxon>Bacillaceae</taxon>
        <taxon>Halalkalibacter</taxon>
    </lineage>
</organism>
<dbReference type="InterPro" id="IPR036162">
    <property type="entry name" value="Resolvase-like_N_sf"/>
</dbReference>
<dbReference type="PANTHER" id="PTHR30461:SF23">
    <property type="entry name" value="DNA RECOMBINASE-RELATED"/>
    <property type="match status" value="1"/>
</dbReference>
<dbReference type="Gene3D" id="3.90.1750.20">
    <property type="entry name" value="Putative Large Serine Recombinase, Chain B, Domain 2"/>
    <property type="match status" value="1"/>
</dbReference>
<dbReference type="InterPro" id="IPR038109">
    <property type="entry name" value="DNA_bind_recomb_sf"/>
</dbReference>